<gene>
    <name evidence="3" type="ORF">NN4_20040</name>
</gene>
<evidence type="ECO:0008006" key="5">
    <source>
        <dbReference type="Google" id="ProtNLM"/>
    </source>
</evidence>
<dbReference type="OrthoDB" id="6631788at2"/>
<dbReference type="RefSeq" id="WP_147129622.1">
    <property type="nucleotide sequence ID" value="NZ_BJXA01000009.1"/>
</dbReference>
<dbReference type="GO" id="GO:0016788">
    <property type="term" value="F:hydrolase activity, acting on ester bonds"/>
    <property type="evidence" value="ECO:0007669"/>
    <property type="project" value="InterPro"/>
</dbReference>
<sequence>MPSPQRIENWRDLPGWEGYYQVSDRGRVRSLPRVIERRNGVPQTIHPRTLSPTLNRHGYLSVQLSRPGTCRRIELQCLVAAAFLGPRPPGYQVLHDNGKATDNRLSNLRYGTPSENQLDSVRHGTHFLASKAHCPRGHQLAEKNLIPSKLAKGHRECLACNRARTWLRPRGNNLAMLQPVADYFYATLAGGVAA</sequence>
<dbReference type="Pfam" id="PF13392">
    <property type="entry name" value="HNH_3"/>
    <property type="match status" value="1"/>
</dbReference>
<protein>
    <recommendedName>
        <fullName evidence="5">HNH nuclease domain-containing protein</fullName>
    </recommendedName>
</protein>
<evidence type="ECO:0000313" key="4">
    <source>
        <dbReference type="Proteomes" id="UP000321424"/>
    </source>
</evidence>
<dbReference type="InterPro" id="IPR010902">
    <property type="entry name" value="NUMOD4"/>
</dbReference>
<name>A0A511M9Z3_9NOCA</name>
<feature type="domain" description="NUMOD4" evidence="1">
    <location>
        <begin position="8"/>
        <end position="65"/>
    </location>
</feature>
<accession>A0A511M9Z3</accession>
<proteinExistence type="predicted"/>
<comment type="caution">
    <text evidence="3">The sequence shown here is derived from an EMBL/GenBank/DDBJ whole genome shotgun (WGS) entry which is preliminary data.</text>
</comment>
<dbReference type="Gene3D" id="3.90.75.20">
    <property type="match status" value="1"/>
</dbReference>
<dbReference type="InterPro" id="IPR044925">
    <property type="entry name" value="His-Me_finger_sf"/>
</dbReference>
<feature type="domain" description="HNH nuclease" evidence="2">
    <location>
        <begin position="77"/>
        <end position="117"/>
    </location>
</feature>
<keyword evidence="4" id="KW-1185">Reference proteome</keyword>
<evidence type="ECO:0000259" key="1">
    <source>
        <dbReference type="Pfam" id="PF07463"/>
    </source>
</evidence>
<organism evidence="3 4">
    <name type="scientific">Nocardia ninae NBRC 108245</name>
    <dbReference type="NCBI Taxonomy" id="1210091"/>
    <lineage>
        <taxon>Bacteria</taxon>
        <taxon>Bacillati</taxon>
        <taxon>Actinomycetota</taxon>
        <taxon>Actinomycetes</taxon>
        <taxon>Mycobacteriales</taxon>
        <taxon>Nocardiaceae</taxon>
        <taxon>Nocardia</taxon>
    </lineage>
</organism>
<reference evidence="3 4" key="1">
    <citation type="submission" date="2019-07" db="EMBL/GenBank/DDBJ databases">
        <title>Whole genome shotgun sequence of Nocardia ninae NBRC 108245.</title>
        <authorList>
            <person name="Hosoyama A."/>
            <person name="Uohara A."/>
            <person name="Ohji S."/>
            <person name="Ichikawa N."/>
        </authorList>
    </citation>
    <scope>NUCLEOTIDE SEQUENCE [LARGE SCALE GENOMIC DNA]</scope>
    <source>
        <strain evidence="3 4">NBRC 108245</strain>
    </source>
</reference>
<evidence type="ECO:0000313" key="3">
    <source>
        <dbReference type="EMBL" id="GEM37485.1"/>
    </source>
</evidence>
<dbReference type="EMBL" id="BJXA01000009">
    <property type="protein sequence ID" value="GEM37485.1"/>
    <property type="molecule type" value="Genomic_DNA"/>
</dbReference>
<dbReference type="InterPro" id="IPR003615">
    <property type="entry name" value="HNH_nuc"/>
</dbReference>
<dbReference type="AlphaFoldDB" id="A0A511M9Z3"/>
<dbReference type="Proteomes" id="UP000321424">
    <property type="component" value="Unassembled WGS sequence"/>
</dbReference>
<evidence type="ECO:0000259" key="2">
    <source>
        <dbReference type="Pfam" id="PF13392"/>
    </source>
</evidence>
<dbReference type="SUPFAM" id="SSF54060">
    <property type="entry name" value="His-Me finger endonucleases"/>
    <property type="match status" value="1"/>
</dbReference>
<dbReference type="Pfam" id="PF07463">
    <property type="entry name" value="NUMOD4"/>
    <property type="match status" value="1"/>
</dbReference>